<sequence length="187" mass="21382">MKEAPASFKSAVCGHFGFAVEYNAEEEKTVNKKMTVCKHCFTHIAYSNGNTSTMTAHLRRHHPAISLSEGRIAEKVIKSSEKQQSLAESFQQTYPTGSERHIKITKAVGVFISKDLQQVIGDAGFCHLIKALDLRYRLPSRTFFSTEIIPDFYEKTRNNIVYENMYVYFQNVGIYVFPSLYMGYQQL</sequence>
<evidence type="ECO:0000256" key="1">
    <source>
        <dbReference type="ARBA" id="ARBA00022723"/>
    </source>
</evidence>
<accession>A0ABR3NL78</accession>
<evidence type="ECO:0000313" key="8">
    <source>
        <dbReference type="Proteomes" id="UP001558613"/>
    </source>
</evidence>
<proteinExistence type="predicted"/>
<keyword evidence="3" id="KW-0862">Zinc</keyword>
<evidence type="ECO:0000256" key="2">
    <source>
        <dbReference type="ARBA" id="ARBA00022771"/>
    </source>
</evidence>
<evidence type="ECO:0000256" key="4">
    <source>
        <dbReference type="ARBA" id="ARBA00023015"/>
    </source>
</evidence>
<dbReference type="PANTHER" id="PTHR46481:SF9">
    <property type="entry name" value="ZINC FINGER BED DOMAIN-CONTAINING PROTEIN 1-LIKE"/>
    <property type="match status" value="1"/>
</dbReference>
<keyword evidence="8" id="KW-1185">Reference proteome</keyword>
<dbReference type="Pfam" id="PF02892">
    <property type="entry name" value="zf-BED"/>
    <property type="match status" value="1"/>
</dbReference>
<organism evidence="7 8">
    <name type="scientific">Cirrhinus molitorella</name>
    <name type="common">mud carp</name>
    <dbReference type="NCBI Taxonomy" id="172907"/>
    <lineage>
        <taxon>Eukaryota</taxon>
        <taxon>Metazoa</taxon>
        <taxon>Chordata</taxon>
        <taxon>Craniata</taxon>
        <taxon>Vertebrata</taxon>
        <taxon>Euteleostomi</taxon>
        <taxon>Actinopterygii</taxon>
        <taxon>Neopterygii</taxon>
        <taxon>Teleostei</taxon>
        <taxon>Ostariophysi</taxon>
        <taxon>Cypriniformes</taxon>
        <taxon>Cyprinidae</taxon>
        <taxon>Labeoninae</taxon>
        <taxon>Labeonini</taxon>
        <taxon>Cirrhinus</taxon>
    </lineage>
</organism>
<keyword evidence="1" id="KW-0479">Metal-binding</keyword>
<dbReference type="InterPro" id="IPR003656">
    <property type="entry name" value="Znf_BED"/>
</dbReference>
<keyword evidence="2" id="KW-0863">Zinc-finger</keyword>
<dbReference type="SUPFAM" id="SSF57667">
    <property type="entry name" value="beta-beta-alpha zinc fingers"/>
    <property type="match status" value="1"/>
</dbReference>
<dbReference type="EMBL" id="JAYMGO010000003">
    <property type="protein sequence ID" value="KAL1277433.1"/>
    <property type="molecule type" value="Genomic_DNA"/>
</dbReference>
<evidence type="ECO:0000313" key="7">
    <source>
        <dbReference type="EMBL" id="KAL1277433.1"/>
    </source>
</evidence>
<protein>
    <recommendedName>
        <fullName evidence="6">BED-type domain-containing protein</fullName>
    </recommendedName>
</protein>
<dbReference type="SMART" id="SM00614">
    <property type="entry name" value="ZnF_BED"/>
    <property type="match status" value="1"/>
</dbReference>
<evidence type="ECO:0000256" key="3">
    <source>
        <dbReference type="ARBA" id="ARBA00022833"/>
    </source>
</evidence>
<dbReference type="PANTHER" id="PTHR46481">
    <property type="entry name" value="ZINC FINGER BED DOMAIN-CONTAINING PROTEIN 4"/>
    <property type="match status" value="1"/>
</dbReference>
<gene>
    <name evidence="7" type="ORF">QQF64_024106</name>
</gene>
<keyword evidence="5" id="KW-0804">Transcription</keyword>
<dbReference type="Proteomes" id="UP001558613">
    <property type="component" value="Unassembled WGS sequence"/>
</dbReference>
<feature type="domain" description="BED-type" evidence="6">
    <location>
        <begin position="31"/>
        <end position="63"/>
    </location>
</feature>
<comment type="caution">
    <text evidence="7">The sequence shown here is derived from an EMBL/GenBank/DDBJ whole genome shotgun (WGS) entry which is preliminary data.</text>
</comment>
<evidence type="ECO:0000259" key="6">
    <source>
        <dbReference type="Pfam" id="PF02892"/>
    </source>
</evidence>
<keyword evidence="4" id="KW-0805">Transcription regulation</keyword>
<dbReference type="InterPro" id="IPR052035">
    <property type="entry name" value="ZnF_BED_domain_contain"/>
</dbReference>
<reference evidence="7 8" key="1">
    <citation type="submission" date="2023-09" db="EMBL/GenBank/DDBJ databases">
        <authorList>
            <person name="Wang M."/>
        </authorList>
    </citation>
    <scope>NUCLEOTIDE SEQUENCE [LARGE SCALE GENOMIC DNA]</scope>
    <source>
        <strain evidence="7">GT-2023</strain>
        <tissue evidence="7">Liver</tissue>
    </source>
</reference>
<name>A0ABR3NL78_9TELE</name>
<dbReference type="InterPro" id="IPR036236">
    <property type="entry name" value="Znf_C2H2_sf"/>
</dbReference>
<evidence type="ECO:0000256" key="5">
    <source>
        <dbReference type="ARBA" id="ARBA00023163"/>
    </source>
</evidence>